<dbReference type="GO" id="GO:0005737">
    <property type="term" value="C:cytoplasm"/>
    <property type="evidence" value="ECO:0007669"/>
    <property type="project" value="UniProtKB-SubCell"/>
</dbReference>
<comment type="similarity">
    <text evidence="2 13">Belongs to the GHMP kinase family. Homoserine kinase subfamily.</text>
</comment>
<dbReference type="InterPro" id="IPR036554">
    <property type="entry name" value="GHMP_kinase_C_sf"/>
</dbReference>
<dbReference type="Gene3D" id="3.30.230.10">
    <property type="match status" value="1"/>
</dbReference>
<dbReference type="InterPro" id="IPR006204">
    <property type="entry name" value="GHMP_kinase_N_dom"/>
</dbReference>
<dbReference type="InterPro" id="IPR014721">
    <property type="entry name" value="Ribsml_uS5_D2-typ_fold_subgr"/>
</dbReference>
<evidence type="ECO:0000256" key="10">
    <source>
        <dbReference type="ARBA" id="ARBA00022840"/>
    </source>
</evidence>
<dbReference type="PRINTS" id="PR00958">
    <property type="entry name" value="HOMSERKINASE"/>
</dbReference>
<dbReference type="STRING" id="69895.SAMN05192551_10452"/>
<dbReference type="NCBIfam" id="TIGR00191">
    <property type="entry name" value="thrB"/>
    <property type="match status" value="1"/>
</dbReference>
<dbReference type="GO" id="GO:0004413">
    <property type="term" value="F:homoserine kinase activity"/>
    <property type="evidence" value="ECO:0007669"/>
    <property type="project" value="UniProtKB-UniRule"/>
</dbReference>
<keyword evidence="16" id="KW-1185">Reference proteome</keyword>
<dbReference type="OrthoDB" id="9769912at2"/>
<accession>A0A1I3DQ44</accession>
<keyword evidence="8 13" id="KW-0547">Nucleotide-binding</keyword>
<dbReference type="SUPFAM" id="SSF54211">
    <property type="entry name" value="Ribosomal protein S5 domain 2-like"/>
    <property type="match status" value="1"/>
</dbReference>
<evidence type="ECO:0000256" key="5">
    <source>
        <dbReference type="ARBA" id="ARBA00022605"/>
    </source>
</evidence>
<dbReference type="Pfam" id="PF00288">
    <property type="entry name" value="GHMP_kinases_N"/>
    <property type="match status" value="1"/>
</dbReference>
<dbReference type="GO" id="GO:0005524">
    <property type="term" value="F:ATP binding"/>
    <property type="evidence" value="ECO:0007669"/>
    <property type="project" value="UniProtKB-UniRule"/>
</dbReference>
<evidence type="ECO:0000256" key="8">
    <source>
        <dbReference type="ARBA" id="ARBA00022741"/>
    </source>
</evidence>
<evidence type="ECO:0000313" key="15">
    <source>
        <dbReference type="EMBL" id="SFH88678.1"/>
    </source>
</evidence>
<feature type="binding site" evidence="13">
    <location>
        <begin position="86"/>
        <end position="96"/>
    </location>
    <ligand>
        <name>ATP</name>
        <dbReference type="ChEBI" id="CHEBI:30616"/>
    </ligand>
</feature>
<sequence length="302" mass="32857">MIQVKVPATSANMGPGFDSLGVALGLYNRVEVEKSAKGLWIENIGKDSKELPTDERHLVYKSIKKLYNEAGYPMEALHIKVHHEIPASRGLGSSAACIVGGIVAANELLGNPLNQKELLNLAINIEGHPDNVTPALLGGIVVSSKNNDKDATNLQFSAPEALEWTIAVPNVSLSTKAAREALPQKVLFEDAVKNIGNASLLVASLLLKDFNVLKAALQDNLHQIYRSKLLPELDYIFTEARKRNVNQLYLSGAGPTLAYLSWCTKDEGRNNFLKLLEEAGDIRGTKWEVLNLKADNIGAVVE</sequence>
<protein>
    <recommendedName>
        <fullName evidence="4 13">Homoserine kinase</fullName>
        <shortName evidence="13">HK</shortName>
        <shortName evidence="13">HSK</shortName>
        <ecNumber evidence="3 13">2.7.1.39</ecNumber>
    </recommendedName>
</protein>
<evidence type="ECO:0000256" key="11">
    <source>
        <dbReference type="ARBA" id="ARBA00049375"/>
    </source>
</evidence>
<evidence type="ECO:0000256" key="9">
    <source>
        <dbReference type="ARBA" id="ARBA00022777"/>
    </source>
</evidence>
<comment type="function">
    <text evidence="12 13">Catalyzes the ATP-dependent phosphorylation of L-homoserine to L-homoserine phosphate.</text>
</comment>
<dbReference type="InterPro" id="IPR020568">
    <property type="entry name" value="Ribosomal_Su5_D2-typ_SF"/>
</dbReference>
<dbReference type="SUPFAM" id="SSF55060">
    <property type="entry name" value="GHMP Kinase, C-terminal domain"/>
    <property type="match status" value="1"/>
</dbReference>
<dbReference type="UniPathway" id="UPA00050">
    <property type="reaction ID" value="UER00064"/>
</dbReference>
<evidence type="ECO:0000313" key="16">
    <source>
        <dbReference type="Proteomes" id="UP000199287"/>
    </source>
</evidence>
<evidence type="ECO:0000259" key="14">
    <source>
        <dbReference type="Pfam" id="PF00288"/>
    </source>
</evidence>
<proteinExistence type="inferred from homology"/>
<keyword evidence="5 13" id="KW-0028">Amino-acid biosynthesis</keyword>
<dbReference type="GO" id="GO:0009088">
    <property type="term" value="P:threonine biosynthetic process"/>
    <property type="evidence" value="ECO:0007669"/>
    <property type="project" value="UniProtKB-UniRule"/>
</dbReference>
<dbReference type="EMBL" id="FOQA01000004">
    <property type="protein sequence ID" value="SFH88678.1"/>
    <property type="molecule type" value="Genomic_DNA"/>
</dbReference>
<keyword evidence="13" id="KW-0963">Cytoplasm</keyword>
<evidence type="ECO:0000256" key="7">
    <source>
        <dbReference type="ARBA" id="ARBA00022697"/>
    </source>
</evidence>
<name>A0A1I3DQ44_9FIRM</name>
<reference evidence="16" key="1">
    <citation type="submission" date="2016-10" db="EMBL/GenBank/DDBJ databases">
        <authorList>
            <person name="Varghese N."/>
            <person name="Submissions S."/>
        </authorList>
    </citation>
    <scope>NUCLEOTIDE SEQUENCE [LARGE SCALE GENOMIC DNA]</scope>
    <source>
        <strain evidence="16">Z-7934</strain>
    </source>
</reference>
<organism evidence="15 16">
    <name type="scientific">Tindallia magadiensis</name>
    <dbReference type="NCBI Taxonomy" id="69895"/>
    <lineage>
        <taxon>Bacteria</taxon>
        <taxon>Bacillati</taxon>
        <taxon>Bacillota</taxon>
        <taxon>Clostridia</taxon>
        <taxon>Peptostreptococcales</taxon>
        <taxon>Tindalliaceae</taxon>
        <taxon>Tindallia</taxon>
    </lineage>
</organism>
<keyword evidence="7 13" id="KW-0791">Threonine biosynthesis</keyword>
<comment type="pathway">
    <text evidence="1 13">Amino-acid biosynthesis; L-threonine biosynthesis; L-threonine from L-aspartate: step 4/5.</text>
</comment>
<evidence type="ECO:0000256" key="2">
    <source>
        <dbReference type="ARBA" id="ARBA00007370"/>
    </source>
</evidence>
<evidence type="ECO:0000256" key="1">
    <source>
        <dbReference type="ARBA" id="ARBA00005015"/>
    </source>
</evidence>
<dbReference type="EC" id="2.7.1.39" evidence="3 13"/>
<evidence type="ECO:0000256" key="12">
    <source>
        <dbReference type="ARBA" id="ARBA00049954"/>
    </source>
</evidence>
<gene>
    <name evidence="13" type="primary">thrB</name>
    <name evidence="15" type="ORF">SAMN05192551_10452</name>
</gene>
<evidence type="ECO:0000256" key="4">
    <source>
        <dbReference type="ARBA" id="ARBA00017858"/>
    </source>
</evidence>
<dbReference type="PANTHER" id="PTHR20861">
    <property type="entry name" value="HOMOSERINE/4-DIPHOSPHOCYTIDYL-2-C-METHYL-D-ERYTHRITOL KINASE"/>
    <property type="match status" value="1"/>
</dbReference>
<dbReference type="RefSeq" id="WP_093371416.1">
    <property type="nucleotide sequence ID" value="NZ_FOQA01000004.1"/>
</dbReference>
<dbReference type="InterPro" id="IPR000870">
    <property type="entry name" value="Homoserine_kinase"/>
</dbReference>
<evidence type="ECO:0000256" key="3">
    <source>
        <dbReference type="ARBA" id="ARBA00012078"/>
    </source>
</evidence>
<evidence type="ECO:0000256" key="13">
    <source>
        <dbReference type="HAMAP-Rule" id="MF_00384"/>
    </source>
</evidence>
<keyword evidence="6 13" id="KW-0808">Transferase</keyword>
<comment type="subcellular location">
    <subcellularLocation>
        <location evidence="13">Cytoplasm</location>
    </subcellularLocation>
</comment>
<keyword evidence="10 13" id="KW-0067">ATP-binding</keyword>
<dbReference type="Gene3D" id="3.30.70.890">
    <property type="entry name" value="GHMP kinase, C-terminal domain"/>
    <property type="match status" value="1"/>
</dbReference>
<keyword evidence="9 13" id="KW-0418">Kinase</keyword>
<dbReference type="NCBIfam" id="NF002288">
    <property type="entry name" value="PRK01212.1-4"/>
    <property type="match status" value="1"/>
</dbReference>
<dbReference type="PANTHER" id="PTHR20861:SF1">
    <property type="entry name" value="HOMOSERINE KINASE"/>
    <property type="match status" value="1"/>
</dbReference>
<dbReference type="PIRSF" id="PIRSF000676">
    <property type="entry name" value="Homoser_kin"/>
    <property type="match status" value="1"/>
</dbReference>
<evidence type="ECO:0000256" key="6">
    <source>
        <dbReference type="ARBA" id="ARBA00022679"/>
    </source>
</evidence>
<dbReference type="HAMAP" id="MF_00384">
    <property type="entry name" value="Homoser_kinase"/>
    <property type="match status" value="1"/>
</dbReference>
<dbReference type="AlphaFoldDB" id="A0A1I3DQ44"/>
<feature type="domain" description="GHMP kinase N-terminal" evidence="14">
    <location>
        <begin position="58"/>
        <end position="139"/>
    </location>
</feature>
<dbReference type="InterPro" id="IPR006203">
    <property type="entry name" value="GHMP_knse_ATP-bd_CS"/>
</dbReference>
<dbReference type="PROSITE" id="PS00627">
    <property type="entry name" value="GHMP_KINASES_ATP"/>
    <property type="match status" value="1"/>
</dbReference>
<comment type="catalytic activity">
    <reaction evidence="11 13">
        <text>L-homoserine + ATP = O-phospho-L-homoserine + ADP + H(+)</text>
        <dbReference type="Rhea" id="RHEA:13985"/>
        <dbReference type="ChEBI" id="CHEBI:15378"/>
        <dbReference type="ChEBI" id="CHEBI:30616"/>
        <dbReference type="ChEBI" id="CHEBI:57476"/>
        <dbReference type="ChEBI" id="CHEBI:57590"/>
        <dbReference type="ChEBI" id="CHEBI:456216"/>
        <dbReference type="EC" id="2.7.1.39"/>
    </reaction>
</comment>
<dbReference type="Proteomes" id="UP000199287">
    <property type="component" value="Unassembled WGS sequence"/>
</dbReference>